<dbReference type="GO" id="GO:0000783">
    <property type="term" value="C:nuclear telomere cap complex"/>
    <property type="evidence" value="ECO:0007669"/>
    <property type="project" value="TreeGrafter"/>
</dbReference>
<evidence type="ECO:0000313" key="11">
    <source>
        <dbReference type="EMBL" id="OLN95457.1"/>
    </source>
</evidence>
<dbReference type="InterPro" id="IPR011564">
    <property type="entry name" value="Telomer_end-bd_POT1/Cdc13"/>
</dbReference>
<evidence type="ECO:0000256" key="2">
    <source>
        <dbReference type="ARBA" id="ARBA00004574"/>
    </source>
</evidence>
<name>A0A1Q8S229_9PEZI</name>
<dbReference type="SUPFAM" id="SSF50249">
    <property type="entry name" value="Nucleic acid-binding proteins"/>
    <property type="match status" value="2"/>
</dbReference>
<gene>
    <name evidence="11" type="ORF">CCHL11_09458</name>
</gene>
<evidence type="ECO:0000256" key="8">
    <source>
        <dbReference type="ARBA" id="ARBA00023242"/>
    </source>
</evidence>
<dbReference type="InterPro" id="IPR012340">
    <property type="entry name" value="NA-bd_OB-fold"/>
</dbReference>
<protein>
    <recommendedName>
        <fullName evidence="4">Protection of telomeres protein 1</fullName>
    </recommendedName>
</protein>
<evidence type="ECO:0000256" key="7">
    <source>
        <dbReference type="ARBA" id="ARBA00023125"/>
    </source>
</evidence>
<proteinExistence type="inferred from homology"/>
<keyword evidence="7" id="KW-0238">DNA-binding</keyword>
<feature type="region of interest" description="Disordered" evidence="9">
    <location>
        <begin position="335"/>
        <end position="394"/>
    </location>
</feature>
<dbReference type="EMBL" id="MPGH01000036">
    <property type="protein sequence ID" value="OLN95457.1"/>
    <property type="molecule type" value="Genomic_DNA"/>
</dbReference>
<evidence type="ECO:0000256" key="3">
    <source>
        <dbReference type="ARBA" id="ARBA00008442"/>
    </source>
</evidence>
<keyword evidence="8" id="KW-0539">Nucleus</keyword>
<keyword evidence="5" id="KW-0158">Chromosome</keyword>
<dbReference type="GO" id="GO:0016233">
    <property type="term" value="P:telomere capping"/>
    <property type="evidence" value="ECO:0007669"/>
    <property type="project" value="TreeGrafter"/>
</dbReference>
<evidence type="ECO:0000256" key="4">
    <source>
        <dbReference type="ARBA" id="ARBA00015253"/>
    </source>
</evidence>
<feature type="domain" description="Telomeric single stranded DNA binding POT1/Cdc13" evidence="10">
    <location>
        <begin position="7"/>
        <end position="152"/>
    </location>
</feature>
<dbReference type="FunFam" id="2.40.50.140:FF:000303">
    <property type="entry name" value="Protection of telomeres protein 1"/>
    <property type="match status" value="1"/>
</dbReference>
<evidence type="ECO:0000256" key="9">
    <source>
        <dbReference type="SAM" id="MobiDB-lite"/>
    </source>
</evidence>
<dbReference type="InterPro" id="IPR028389">
    <property type="entry name" value="POT1"/>
</dbReference>
<evidence type="ECO:0000256" key="1">
    <source>
        <dbReference type="ARBA" id="ARBA00004123"/>
    </source>
</evidence>
<comment type="similarity">
    <text evidence="3">Belongs to the telombin family.</text>
</comment>
<evidence type="ECO:0000259" key="10">
    <source>
        <dbReference type="SMART" id="SM00976"/>
    </source>
</evidence>
<dbReference type="Pfam" id="PF02765">
    <property type="entry name" value="POT1"/>
    <property type="match status" value="1"/>
</dbReference>
<evidence type="ECO:0000256" key="5">
    <source>
        <dbReference type="ARBA" id="ARBA00022454"/>
    </source>
</evidence>
<reference evidence="11 12" key="1">
    <citation type="submission" date="2016-11" db="EMBL/GenBank/DDBJ databases">
        <title>Draft Genome Assembly of Colletotrichum chlorophyti a pathogen of herbaceous plants.</title>
        <authorList>
            <person name="Gan P."/>
            <person name="Narusaka M."/>
            <person name="Tsushima A."/>
            <person name="Narusaka Y."/>
            <person name="Takano Y."/>
            <person name="Shirasu K."/>
        </authorList>
    </citation>
    <scope>NUCLEOTIDE SEQUENCE [LARGE SCALE GENOMIC DNA]</scope>
    <source>
        <strain evidence="11 12">NTL11</strain>
    </source>
</reference>
<feature type="compositionally biased region" description="Basic and acidic residues" evidence="9">
    <location>
        <begin position="335"/>
        <end position="345"/>
    </location>
</feature>
<accession>A0A1Q8S229</accession>
<dbReference type="OrthoDB" id="2186770at2759"/>
<dbReference type="GO" id="GO:0098505">
    <property type="term" value="F:G-rich strand telomeric DNA binding"/>
    <property type="evidence" value="ECO:0007669"/>
    <property type="project" value="TreeGrafter"/>
</dbReference>
<dbReference type="InterPro" id="IPR032042">
    <property type="entry name" value="POT1PC"/>
</dbReference>
<comment type="subcellular location">
    <subcellularLocation>
        <location evidence="2">Chromosome</location>
        <location evidence="2">Telomere</location>
    </subcellularLocation>
    <subcellularLocation>
        <location evidence="1">Nucleus</location>
    </subcellularLocation>
</comment>
<feature type="region of interest" description="Disordered" evidence="9">
    <location>
        <begin position="584"/>
        <end position="612"/>
    </location>
</feature>
<dbReference type="STRING" id="708187.A0A1Q8S229"/>
<dbReference type="AlphaFoldDB" id="A0A1Q8S229"/>
<keyword evidence="12" id="KW-1185">Reference proteome</keyword>
<comment type="caution">
    <text evidence="11">The sequence shown here is derived from an EMBL/GenBank/DDBJ whole genome shotgun (WGS) entry which is preliminary data.</text>
</comment>
<dbReference type="SMART" id="SM00976">
    <property type="entry name" value="Telo_bind"/>
    <property type="match status" value="1"/>
</dbReference>
<dbReference type="GO" id="GO:0010521">
    <property type="term" value="F:telomerase inhibitor activity"/>
    <property type="evidence" value="ECO:0007669"/>
    <property type="project" value="TreeGrafter"/>
</dbReference>
<dbReference type="Proteomes" id="UP000186583">
    <property type="component" value="Unassembled WGS sequence"/>
</dbReference>
<organism evidence="11 12">
    <name type="scientific">Colletotrichum chlorophyti</name>
    <dbReference type="NCBI Taxonomy" id="708187"/>
    <lineage>
        <taxon>Eukaryota</taxon>
        <taxon>Fungi</taxon>
        <taxon>Dikarya</taxon>
        <taxon>Ascomycota</taxon>
        <taxon>Pezizomycotina</taxon>
        <taxon>Sordariomycetes</taxon>
        <taxon>Hypocreomycetidae</taxon>
        <taxon>Glomerellales</taxon>
        <taxon>Glomerellaceae</taxon>
        <taxon>Colletotrichum</taxon>
    </lineage>
</organism>
<dbReference type="PANTHER" id="PTHR14513:SF0">
    <property type="entry name" value="PROTECTION OF TELOMERES PROTEIN 1"/>
    <property type="match status" value="1"/>
</dbReference>
<dbReference type="GO" id="GO:0032210">
    <property type="term" value="P:regulation of telomere maintenance via telomerase"/>
    <property type="evidence" value="ECO:0007669"/>
    <property type="project" value="TreeGrafter"/>
</dbReference>
<dbReference type="Gene3D" id="2.40.50.140">
    <property type="entry name" value="Nucleic acid-binding proteins"/>
    <property type="match status" value="2"/>
</dbReference>
<keyword evidence="6" id="KW-0779">Telomere</keyword>
<dbReference type="Pfam" id="PF16686">
    <property type="entry name" value="POT1PC"/>
    <property type="match status" value="1"/>
</dbReference>
<evidence type="ECO:0000313" key="12">
    <source>
        <dbReference type="Proteomes" id="UP000186583"/>
    </source>
</evidence>
<sequence>MDLPKGFTSILDVLEKRVAEKSIISVIGLVKDFRFPIATRGTDYKSTLRLYDVSVSDTNQDIEFVVFRAQKDMPAVGPGDVIVVYQARVQEYNSEYSLKTHNTTAIHVYPAAKIPNPPMPASDYVSSSNADSQRKPNPADKRYASWLYHTIDKSVVPSCDTFQIQATRSLNVKDKLCELKDAKEGTFHDIVVEVVKDPYDDGGYKVTLHVSDYTENSGFFHYTNNGQGTTRDGDPYGYTSRKISKDWAGPVGKKTLQITAYDSHASVIRQKVFKGTWVHLLNVQFKYGSNGQHLEGFLRQDNGAFANKNCVNVIDGSMVSEKILASYKNALRRKREYDGDRKSQIKDLQPARGMSKKRAAPTDEAEEKRLNSKQRRALQRAQANSKARGEEVSLETSLDVNKQVVCENQDQPTIPVSAILESVTYETTCENRPLNVQLPFTCAKYRATVRVVDFHPPNLCDFTCSRKRTEYDILSDVSSSDTETDDDRGGTLEDEFVGERIWEWRFALRLQDAIAAAHGRQAPSDDSSLWVVVDNMEAQLLTGLDPQDLRANPDVLAQLRERMFILWGELEERKTRDLLETKNKRKPKSVMRKQMLNERPPLDSSDNEAACEPQKEKVDKAATISNRPFTCCIRQYGVRVRESNEAKANAGKGRRWERMFGLFGTKVSYIQSVD</sequence>
<dbReference type="PANTHER" id="PTHR14513">
    <property type="entry name" value="PROTECTION OF TELOMERES 1"/>
    <property type="match status" value="1"/>
</dbReference>
<evidence type="ECO:0000256" key="6">
    <source>
        <dbReference type="ARBA" id="ARBA00022895"/>
    </source>
</evidence>